<evidence type="ECO:0000256" key="5">
    <source>
        <dbReference type="ARBA" id="ARBA00022737"/>
    </source>
</evidence>
<dbReference type="FunFam" id="2.30.30.550:FF:000001">
    <property type="entry name" value="major vault protein-like"/>
    <property type="match status" value="1"/>
</dbReference>
<feature type="domain" description="Major vault protein repeat" evidence="11">
    <location>
        <begin position="171"/>
        <end position="210"/>
    </location>
</feature>
<dbReference type="Pfam" id="PF17795">
    <property type="entry name" value="Vault_3"/>
    <property type="match status" value="1"/>
</dbReference>
<evidence type="ECO:0000256" key="4">
    <source>
        <dbReference type="ARBA" id="ARBA00022553"/>
    </source>
</evidence>
<dbReference type="Gene3D" id="6.20.380.10">
    <property type="match status" value="1"/>
</dbReference>
<dbReference type="InterPro" id="IPR043179">
    <property type="entry name" value="Vault_2_sf"/>
</dbReference>
<keyword evidence="5" id="KW-0677">Repeat</keyword>
<feature type="repeat" description="MVP" evidence="10">
    <location>
        <begin position="59"/>
        <end position="119"/>
    </location>
</feature>
<comment type="subcellular location">
    <subcellularLocation>
        <location evidence="2 10">Cytoplasm</location>
    </subcellularLocation>
    <subcellularLocation>
        <location evidence="1">Nucleus</location>
    </subcellularLocation>
</comment>
<comment type="caution">
    <text evidence="16">The sequence shown here is derived from an EMBL/GenBank/DDBJ whole genome shotgun (WGS) entry which is preliminary data.</text>
</comment>
<evidence type="ECO:0000259" key="14">
    <source>
        <dbReference type="Pfam" id="PF17795"/>
    </source>
</evidence>
<dbReference type="InterPro" id="IPR002499">
    <property type="entry name" value="Vault_N"/>
</dbReference>
<evidence type="ECO:0000256" key="7">
    <source>
        <dbReference type="ARBA" id="ARBA00023274"/>
    </source>
</evidence>
<dbReference type="InterPro" id="IPR041139">
    <property type="entry name" value="MVP_rep_dom"/>
</dbReference>
<feature type="domain" description="Major vault protein repeat" evidence="11">
    <location>
        <begin position="324"/>
        <end position="367"/>
    </location>
</feature>
<dbReference type="PROSITE" id="PS51224">
    <property type="entry name" value="MVP"/>
    <property type="match status" value="5"/>
</dbReference>
<dbReference type="Gene3D" id="2.30.30.570">
    <property type="match status" value="2"/>
</dbReference>
<proteinExistence type="predicted"/>
<dbReference type="PANTHER" id="PTHR14165">
    <property type="entry name" value="MAJOR VAULT PROTEIN"/>
    <property type="match status" value="1"/>
</dbReference>
<keyword evidence="3 10" id="KW-0963">Cytoplasm</keyword>
<evidence type="ECO:0000256" key="8">
    <source>
        <dbReference type="ARBA" id="ARBA00024814"/>
    </source>
</evidence>
<dbReference type="PANTHER" id="PTHR14165:SF12">
    <property type="entry name" value="VAULT PROTEIN, PUTATIVE-RELATED"/>
    <property type="match status" value="1"/>
</dbReference>
<keyword evidence="6" id="KW-0539">Nucleus</keyword>
<evidence type="ECO:0000256" key="6">
    <source>
        <dbReference type="ARBA" id="ARBA00023242"/>
    </source>
</evidence>
<feature type="repeat" description="MVP" evidence="10">
    <location>
        <begin position="328"/>
        <end position="383"/>
    </location>
</feature>
<dbReference type="VEuPathDB" id="TriTrypDB:TEOVI_000879500"/>
<dbReference type="InterPro" id="IPR041136">
    <property type="entry name" value="Vault_4"/>
</dbReference>
<evidence type="ECO:0000259" key="11">
    <source>
        <dbReference type="Pfam" id="PF01505"/>
    </source>
</evidence>
<keyword evidence="7 10" id="KW-0687">Ribonucleoprotein</keyword>
<evidence type="ECO:0000259" key="13">
    <source>
        <dbReference type="Pfam" id="PF17794"/>
    </source>
</evidence>
<dbReference type="Proteomes" id="UP000195570">
    <property type="component" value="Unassembled WGS sequence"/>
</dbReference>
<dbReference type="FunFam" id="2.30.30.570:FF:000001">
    <property type="entry name" value="major vault protein-like"/>
    <property type="match status" value="1"/>
</dbReference>
<evidence type="ECO:0000256" key="9">
    <source>
        <dbReference type="ARBA" id="ARBA00025889"/>
    </source>
</evidence>
<comment type="function">
    <text evidence="8">Required for normal vault structure. Vaults are multi-subunit structures that may act as scaffolds for proteins involved in signal transduction. Vaults may also play a role in nucleo-cytoplasmic transport.</text>
</comment>
<dbReference type="GeneID" id="92382729"/>
<feature type="domain" description="Major vault protein repeat" evidence="11">
    <location>
        <begin position="116"/>
        <end position="157"/>
    </location>
</feature>
<dbReference type="CDD" id="cd08825">
    <property type="entry name" value="MVP_shoulder"/>
    <property type="match status" value="1"/>
</dbReference>
<evidence type="ECO:0000259" key="15">
    <source>
        <dbReference type="Pfam" id="PF17796"/>
    </source>
</evidence>
<dbReference type="Gene3D" id="3.30.479.30">
    <property type="entry name" value="Band 7 domain"/>
    <property type="match status" value="1"/>
</dbReference>
<accession>A0A1G4IKR7</accession>
<dbReference type="InterPro" id="IPR039059">
    <property type="entry name" value="MVP"/>
</dbReference>
<name>A0A1G4IKR7_TRYEQ</name>
<dbReference type="GO" id="GO:0005737">
    <property type="term" value="C:cytoplasm"/>
    <property type="evidence" value="ECO:0007669"/>
    <property type="project" value="UniProtKB-SubCell"/>
</dbReference>
<dbReference type="Gene3D" id="2.30.30.620">
    <property type="match status" value="1"/>
</dbReference>
<dbReference type="GO" id="GO:0005634">
    <property type="term" value="C:nucleus"/>
    <property type="evidence" value="ECO:0007669"/>
    <property type="project" value="UniProtKB-SubCell"/>
</dbReference>
<dbReference type="InterPro" id="IPR021870">
    <property type="entry name" value="MVP_shoulder"/>
</dbReference>
<dbReference type="EMBL" id="CZPT02002007">
    <property type="protein sequence ID" value="SCU73193.1"/>
    <property type="molecule type" value="Genomic_DNA"/>
</dbReference>
<organism evidence="16 17">
    <name type="scientific">Trypanosoma equiperdum</name>
    <dbReference type="NCBI Taxonomy" id="5694"/>
    <lineage>
        <taxon>Eukaryota</taxon>
        <taxon>Discoba</taxon>
        <taxon>Euglenozoa</taxon>
        <taxon>Kinetoplastea</taxon>
        <taxon>Metakinetoplastina</taxon>
        <taxon>Trypanosomatida</taxon>
        <taxon>Trypanosomatidae</taxon>
        <taxon>Trypanosoma</taxon>
    </lineage>
</organism>
<evidence type="ECO:0000256" key="1">
    <source>
        <dbReference type="ARBA" id="ARBA00004123"/>
    </source>
</evidence>
<dbReference type="InterPro" id="IPR036013">
    <property type="entry name" value="Band_7/SPFH_dom_sf"/>
</dbReference>
<feature type="domain" description="Major vault protein repeat" evidence="14">
    <location>
        <begin position="466"/>
        <end position="509"/>
    </location>
</feature>
<dbReference type="Pfam" id="PF17796">
    <property type="entry name" value="Vault_4"/>
    <property type="match status" value="1"/>
</dbReference>
<evidence type="ECO:0000256" key="10">
    <source>
        <dbReference type="PROSITE-ProRule" id="PRU00571"/>
    </source>
</evidence>
<keyword evidence="4" id="KW-0597">Phosphoprotein</keyword>
<dbReference type="InterPro" id="IPR041134">
    <property type="entry name" value="Vault_2"/>
</dbReference>
<gene>
    <name evidence="16" type="ORF">TEOVI_000879500</name>
</gene>
<dbReference type="RefSeq" id="XP_067083590.1">
    <property type="nucleotide sequence ID" value="XM_067227489.1"/>
</dbReference>
<dbReference type="InterPro" id="IPR043023">
    <property type="entry name" value="MVP_rep_sf"/>
</dbReference>
<dbReference type="FunFam" id="3.30.479.30:FF:000010">
    <property type="entry name" value="major vault protein-like"/>
    <property type="match status" value="1"/>
</dbReference>
<feature type="repeat" description="MVP" evidence="10">
    <location>
        <begin position="120"/>
        <end position="172"/>
    </location>
</feature>
<reference evidence="16" key="1">
    <citation type="submission" date="2016-09" db="EMBL/GenBank/DDBJ databases">
        <authorList>
            <person name="Hebert L."/>
            <person name="Moumen B."/>
        </authorList>
    </citation>
    <scope>NUCLEOTIDE SEQUENCE [LARGE SCALE GENOMIC DNA]</scope>
    <source>
        <strain evidence="16">OVI</strain>
    </source>
</reference>
<evidence type="ECO:0000313" key="16">
    <source>
        <dbReference type="EMBL" id="SCU73193.1"/>
    </source>
</evidence>
<sequence length="862" mass="96199">MNDYLANELVLKLGVHQYAHITNDNDNGTVLITGPMTRTLGSDERLTKPITPFHVVPHGHYCCIENPHEVAEDGVTPVCDKSGQVKVSLGKRKIFVGPLAVPLYPEEKLVSVEPLTVLDTNSALLVRVIHDYTSEGGVRRSQGERYLFKGPGTYFPRVEETPLEVRHAVNIKKGCAIRLRALELFTDRTGRTRKRDDEYLYLTPGSYLCDVDEQFVEHVEPLIIPPDEALHVEVLRNFVDERPNAFNRARHAGEVYVVTHEDCPMFVPHPNEKILRTVHKMRLTDKQYAVIVNASKSRRRTITNVSYYLQVDEEVENDAIHGCYLLGEGQALLLRALDMFQDESVEPPVQRVAEDLWLLHGPREYVPHSLVEVCKDKNGNDIRERILLCDGDGIYVRDKTTGVVRTVTGPAAYMLGVHEELWEKSLPPDVEGCLQRQLSPMEGHIAAGQGPVLVPRNLVRSAYKTVVYKVPHRSVTQLYNYRTMKTRTIFGPDRVTLEPDEEFTVVKLSLPSSDGTSPAKCQSKESSRVNALHLFLGPSNVTDIVHVETRDHAQLALQLCYAWHFDVAHGDEAAARKCFGVDDFIADACSLIAGRIRAAVASLPFQQFHKSSVKVLQQAVFGINPVNGDPMSELRFDANNFVVTSVDTHTMEVLDPRTREGLQKSVKIAIEMSTQAQESSAQQVALAREQQSSALLAQQKMKDQVENETQRKALLEAEAKSAATISSGRFRSAADSAAKAASVEEETNLKCTRVRMKSEDIMNGALCEIEQNRRTQEHQYEAARASLEREFKRELSKIENDKFAAVMSALGPDTVEEIAKAGPELQAKLLESLGLQGYLVMDGSTPINLFNTASELTGHVQQ</sequence>
<evidence type="ECO:0000259" key="12">
    <source>
        <dbReference type="Pfam" id="PF11978"/>
    </source>
</evidence>
<dbReference type="Gene3D" id="6.10.250.720">
    <property type="match status" value="1"/>
</dbReference>
<dbReference type="Pfam" id="PF17794">
    <property type="entry name" value="Vault_2"/>
    <property type="match status" value="1"/>
</dbReference>
<evidence type="ECO:0000256" key="2">
    <source>
        <dbReference type="ARBA" id="ARBA00004496"/>
    </source>
</evidence>
<feature type="domain" description="Major vault protein repeat" evidence="13">
    <location>
        <begin position="54"/>
        <end position="110"/>
    </location>
</feature>
<dbReference type="Gene3D" id="2.30.30.550">
    <property type="entry name" value="Major Vault Protein repeat"/>
    <property type="match status" value="4"/>
</dbReference>
<keyword evidence="17" id="KW-1185">Reference proteome</keyword>
<feature type="repeat" description="MVP" evidence="10">
    <location>
        <begin position="173"/>
        <end position="225"/>
    </location>
</feature>
<dbReference type="InterPro" id="IPR040989">
    <property type="entry name" value="Vault_3"/>
</dbReference>
<feature type="domain" description="Major vault protein repeat" evidence="15">
    <location>
        <begin position="386"/>
        <end position="434"/>
    </location>
</feature>
<evidence type="ECO:0000313" key="17">
    <source>
        <dbReference type="Proteomes" id="UP000195570"/>
    </source>
</evidence>
<evidence type="ECO:0000256" key="3">
    <source>
        <dbReference type="ARBA" id="ARBA00022490"/>
    </source>
</evidence>
<dbReference type="Gene3D" id="2.30.30.560">
    <property type="match status" value="1"/>
</dbReference>
<dbReference type="Pfam" id="PF11978">
    <property type="entry name" value="MVP_shoulder"/>
    <property type="match status" value="1"/>
</dbReference>
<comment type="subunit">
    <text evidence="9">The vault ribonucleoprotein particle is a huge (400 A x 670 A) cage structure of 12.9 MDa. It consists of a dimer of half-vaults, with each half-vault comprising 39 identical major vault protein (MVP) chains, PARP4 and one or more vault RNAs (vRNAs).</text>
</comment>
<protein>
    <submittedName>
        <fullName evidence="16">Major vault protein, putative</fullName>
    </submittedName>
</protein>
<feature type="domain" description="Major vault protein shoulder" evidence="12">
    <location>
        <begin position="537"/>
        <end position="655"/>
    </location>
</feature>
<feature type="repeat" description="MVP" evidence="10">
    <location>
        <begin position="226"/>
        <end position="284"/>
    </location>
</feature>
<dbReference type="Pfam" id="PF01505">
    <property type="entry name" value="Vault"/>
    <property type="match status" value="3"/>
</dbReference>
<dbReference type="AlphaFoldDB" id="A0A1G4IKR7"/>
<dbReference type="GO" id="GO:1990904">
    <property type="term" value="C:ribonucleoprotein complex"/>
    <property type="evidence" value="ECO:0007669"/>
    <property type="project" value="UniProtKB-UniRule"/>
</dbReference>